<feature type="transmembrane region" description="Helical" evidence="1">
    <location>
        <begin position="89"/>
        <end position="106"/>
    </location>
</feature>
<gene>
    <name evidence="3" type="ORF">LZ480_18345</name>
</gene>
<dbReference type="InterPro" id="IPR052529">
    <property type="entry name" value="Bact_Transport_Assoc"/>
</dbReference>
<feature type="transmembrane region" description="Helical" evidence="1">
    <location>
        <begin position="49"/>
        <end position="77"/>
    </location>
</feature>
<comment type="caution">
    <text evidence="3">The sequence shown here is derived from an EMBL/GenBank/DDBJ whole genome shotgun (WGS) entry which is preliminary data.</text>
</comment>
<dbReference type="Pfam" id="PF04235">
    <property type="entry name" value="DUF418"/>
    <property type="match status" value="1"/>
</dbReference>
<dbReference type="Proteomes" id="UP001316087">
    <property type="component" value="Unassembled WGS sequence"/>
</dbReference>
<feature type="transmembrane region" description="Helical" evidence="1">
    <location>
        <begin position="244"/>
        <end position="260"/>
    </location>
</feature>
<evidence type="ECO:0000259" key="2">
    <source>
        <dbReference type="Pfam" id="PF04235"/>
    </source>
</evidence>
<dbReference type="InterPro" id="IPR007349">
    <property type="entry name" value="DUF418"/>
</dbReference>
<feature type="transmembrane region" description="Helical" evidence="1">
    <location>
        <begin position="12"/>
        <end position="29"/>
    </location>
</feature>
<feature type="transmembrane region" description="Helical" evidence="1">
    <location>
        <begin position="310"/>
        <end position="327"/>
    </location>
</feature>
<evidence type="ECO:0000256" key="1">
    <source>
        <dbReference type="SAM" id="Phobius"/>
    </source>
</evidence>
<name>A0ABS9UHJ4_9BACL</name>
<dbReference type="EMBL" id="JAKZFC010000010">
    <property type="protein sequence ID" value="MCH7323834.1"/>
    <property type="molecule type" value="Genomic_DNA"/>
</dbReference>
<evidence type="ECO:0000313" key="4">
    <source>
        <dbReference type="Proteomes" id="UP001316087"/>
    </source>
</evidence>
<evidence type="ECO:0000313" key="3">
    <source>
        <dbReference type="EMBL" id="MCH7323834.1"/>
    </source>
</evidence>
<feature type="transmembrane region" description="Helical" evidence="1">
    <location>
        <begin position="135"/>
        <end position="152"/>
    </location>
</feature>
<feature type="transmembrane region" description="Helical" evidence="1">
    <location>
        <begin position="112"/>
        <end position="128"/>
    </location>
</feature>
<reference evidence="3 4" key="1">
    <citation type="submission" date="2022-03" db="EMBL/GenBank/DDBJ databases">
        <authorList>
            <person name="Jo J.-H."/>
            <person name="Im W.-T."/>
        </authorList>
    </citation>
    <scope>NUCLEOTIDE SEQUENCE [LARGE SCALE GENOMIC DNA]</scope>
    <source>
        <strain evidence="3 4">MA9</strain>
    </source>
</reference>
<keyword evidence="1" id="KW-1133">Transmembrane helix</keyword>
<dbReference type="RefSeq" id="WP_241370993.1">
    <property type="nucleotide sequence ID" value="NZ_JAKZFC010000010.1"/>
</dbReference>
<feature type="domain" description="DUF418" evidence="2">
    <location>
        <begin position="226"/>
        <end position="375"/>
    </location>
</feature>
<keyword evidence="1" id="KW-0812">Transmembrane</keyword>
<organism evidence="3 4">
    <name type="scientific">Solibacillus palustris</name>
    <dbReference type="NCBI Taxonomy" id="2908203"/>
    <lineage>
        <taxon>Bacteria</taxon>
        <taxon>Bacillati</taxon>
        <taxon>Bacillota</taxon>
        <taxon>Bacilli</taxon>
        <taxon>Bacillales</taxon>
        <taxon>Caryophanaceae</taxon>
        <taxon>Solibacillus</taxon>
    </lineage>
</organism>
<protein>
    <submittedName>
        <fullName evidence="3">DUF418 domain-containing protein</fullName>
    </submittedName>
</protein>
<proteinExistence type="predicted"/>
<dbReference type="PANTHER" id="PTHR30590:SF2">
    <property type="entry name" value="INNER MEMBRANE PROTEIN"/>
    <property type="match status" value="1"/>
</dbReference>
<keyword evidence="1" id="KW-0472">Membrane</keyword>
<feature type="transmembrane region" description="Helical" evidence="1">
    <location>
        <begin position="333"/>
        <end position="351"/>
    </location>
</feature>
<feature type="transmembrane region" description="Helical" evidence="1">
    <location>
        <begin position="266"/>
        <end position="289"/>
    </location>
</feature>
<keyword evidence="4" id="KW-1185">Reference proteome</keyword>
<feature type="transmembrane region" description="Helical" evidence="1">
    <location>
        <begin position="193"/>
        <end position="223"/>
    </location>
</feature>
<dbReference type="PANTHER" id="PTHR30590">
    <property type="entry name" value="INNER MEMBRANE PROTEIN"/>
    <property type="match status" value="1"/>
</dbReference>
<sequence>MKKRMEVLDSLRGFSLLGILIANMLYFQYGTITKEEIEPSTWWDQAAFYFTKIVVEASVYPIFGFLFGYGIILFVGSLEKRELNARGPLWRRAIGLVVLGALHIAFVWDGDILLTYGAALIMIILFFLKRQVKTWLVWSGILAGLMLPSMFYKENLLALLAEEADKAAVIFSSGTYLEVMQHRIGLGDDEFGLIFWIVGLAIGFILVAVMAFFAVGSFILLGMAAAKVDLFNDIEQKQRLLKRVTWLVPVGLLCKAFLVWEHPVGTLIYGFGTYALAIGYIALFTLLFIKLKDHKIMHRFASVGRLSLSNYLLQSIICTTIFYGYGFGYFGKLGVALGLVLALIVYGLQLVGSRLYVQRFSIGPVEWLLRKFVYLGKAK</sequence>
<accession>A0ABS9UHJ4</accession>